<dbReference type="PANTHER" id="PTHR35450">
    <property type="entry name" value="REVERSE TRANSCRIPTASE DOMAIN-CONTAINING PROTEIN"/>
    <property type="match status" value="1"/>
</dbReference>
<dbReference type="Proteomes" id="UP001152795">
    <property type="component" value="Unassembled WGS sequence"/>
</dbReference>
<evidence type="ECO:0000313" key="1">
    <source>
        <dbReference type="EMBL" id="CAB3992472.1"/>
    </source>
</evidence>
<sequence length="333" mass="38822">MAMNTWTVALLRYGAAVLKWTKDEIAAMDHKTRKLMTLYGALHPRSDIHRLYLPREKGGRGLISYEGCIRTEENSLGWYVKNSVEPLLQQVAKTGVIETERCETKENFKKKAVEELEKAWIDKKMYEQYNRDLDKEVDREKTWWWLKKGDLKPETEALLCAAQEQALRTNYVKFHIDRTVESPLCRLCGEKGEHITHLISECKKLAQKEYKRRHDNVARICDHVIECRRPDIVVVLKKEKECMIIDIAVPGDCRIGIKETEKVEKYEELKRETRKIWAMKKVEVIPIVVSALGAVSNKLDKWIEKLGIHIRIELLQKTALLGTARILRRSLES</sequence>
<accession>A0A7D9DRI8</accession>
<evidence type="ECO:0000313" key="2">
    <source>
        <dbReference type="Proteomes" id="UP001152795"/>
    </source>
</evidence>
<name>A0A7D9DRI8_PARCT</name>
<dbReference type="PANTHER" id="PTHR35450:SF2">
    <property type="entry name" value="REVERSE TRANSCRIPTASE DOMAIN-CONTAINING PROTEIN"/>
    <property type="match status" value="1"/>
</dbReference>
<organism evidence="1 2">
    <name type="scientific">Paramuricea clavata</name>
    <name type="common">Red gorgonian</name>
    <name type="synonym">Violescent sea-whip</name>
    <dbReference type="NCBI Taxonomy" id="317549"/>
    <lineage>
        <taxon>Eukaryota</taxon>
        <taxon>Metazoa</taxon>
        <taxon>Cnidaria</taxon>
        <taxon>Anthozoa</taxon>
        <taxon>Octocorallia</taxon>
        <taxon>Malacalcyonacea</taxon>
        <taxon>Plexauridae</taxon>
        <taxon>Paramuricea</taxon>
    </lineage>
</organism>
<dbReference type="AlphaFoldDB" id="A0A7D9DRI8"/>
<gene>
    <name evidence="1" type="ORF">PACLA_8A032724</name>
</gene>
<keyword evidence="2" id="KW-1185">Reference proteome</keyword>
<reference evidence="1" key="1">
    <citation type="submission" date="2020-04" db="EMBL/GenBank/DDBJ databases">
        <authorList>
            <person name="Alioto T."/>
            <person name="Alioto T."/>
            <person name="Gomez Garrido J."/>
        </authorList>
    </citation>
    <scope>NUCLEOTIDE SEQUENCE</scope>
    <source>
        <strain evidence="1">A484AB</strain>
    </source>
</reference>
<proteinExistence type="predicted"/>
<dbReference type="OrthoDB" id="5966140at2759"/>
<dbReference type="EMBL" id="CACRXK020002059">
    <property type="protein sequence ID" value="CAB3992472.1"/>
    <property type="molecule type" value="Genomic_DNA"/>
</dbReference>
<protein>
    <submittedName>
        <fullName evidence="1">Uncharacterized protein</fullName>
    </submittedName>
</protein>
<comment type="caution">
    <text evidence="1">The sequence shown here is derived from an EMBL/GenBank/DDBJ whole genome shotgun (WGS) entry which is preliminary data.</text>
</comment>